<dbReference type="CDD" id="cd17318">
    <property type="entry name" value="MFS_SLC17"/>
    <property type="match status" value="1"/>
</dbReference>
<evidence type="ECO:0000256" key="10">
    <source>
        <dbReference type="ARBA" id="ARBA00023018"/>
    </source>
</evidence>
<comment type="catalytic activity">
    <reaction evidence="18">
        <text>N-acetyl-L-aspartyl-L-glutamate(out) = N-acetyl-L-aspartyl-L-glutamate(in)</text>
        <dbReference type="Rhea" id="RHEA:72599"/>
        <dbReference type="ChEBI" id="CHEBI:76931"/>
    </reaction>
    <physiologicalReaction direction="left-to-right" evidence="18">
        <dbReference type="Rhea" id="RHEA:72600"/>
    </physiologicalReaction>
</comment>
<keyword evidence="5" id="KW-0813">Transport</keyword>
<comment type="catalytic activity">
    <reaction evidence="16">
        <text>L-aspartate(out) = L-aspartate(in)</text>
        <dbReference type="Rhea" id="RHEA:66332"/>
        <dbReference type="ChEBI" id="CHEBI:29991"/>
    </reaction>
    <physiologicalReaction direction="left-to-right" evidence="16">
        <dbReference type="Rhea" id="RHEA:66333"/>
    </physiologicalReaction>
</comment>
<feature type="transmembrane region" description="Helical" evidence="27">
    <location>
        <begin position="122"/>
        <end position="143"/>
    </location>
</feature>
<feature type="compositionally biased region" description="Low complexity" evidence="26">
    <location>
        <begin position="84"/>
        <end position="93"/>
    </location>
</feature>
<dbReference type="FunFam" id="1.20.1250.20:FF:000003">
    <property type="entry name" value="Solute carrier family 17 member 3"/>
    <property type="match status" value="1"/>
</dbReference>
<evidence type="ECO:0000256" key="7">
    <source>
        <dbReference type="ARBA" id="ARBA00022692"/>
    </source>
</evidence>
<evidence type="ECO:0000256" key="15">
    <source>
        <dbReference type="ARBA" id="ARBA00050101"/>
    </source>
</evidence>
<evidence type="ECO:0000256" key="9">
    <source>
        <dbReference type="ARBA" id="ARBA00022989"/>
    </source>
</evidence>
<keyword evidence="6" id="KW-1003">Cell membrane</keyword>
<dbReference type="RefSeq" id="XP_013086318.2">
    <property type="nucleotide sequence ID" value="XM_013230864.2"/>
</dbReference>
<dbReference type="GO" id="GO:0006820">
    <property type="term" value="P:monoatomic anion transport"/>
    <property type="evidence" value="ECO:0007669"/>
    <property type="project" value="TreeGrafter"/>
</dbReference>
<dbReference type="STRING" id="6526.A0A2C9JWM3"/>
<feature type="transmembrane region" description="Helical" evidence="27">
    <location>
        <begin position="244"/>
        <end position="263"/>
    </location>
</feature>
<evidence type="ECO:0000313" key="29">
    <source>
        <dbReference type="EnsemblMetazoa" id="BGLB009168-PC"/>
    </source>
</evidence>
<comment type="catalytic activity">
    <reaction evidence="20">
        <text>D-glucuronate(out) + H(+)(out) = D-glucuronate(in) + H(+)(in)</text>
        <dbReference type="Rhea" id="RHEA:72591"/>
        <dbReference type="ChEBI" id="CHEBI:15378"/>
        <dbReference type="ChEBI" id="CHEBI:58720"/>
    </reaction>
    <physiologicalReaction direction="left-to-right" evidence="20">
        <dbReference type="Rhea" id="RHEA:72592"/>
    </physiologicalReaction>
</comment>
<comment type="function">
    <text evidence="21">Receptor for CM101, a polysaccharide produced by group B Streptococcus with antipathoangiogenic properties.</text>
</comment>
<evidence type="ECO:0000313" key="30">
    <source>
        <dbReference type="Proteomes" id="UP000076420"/>
    </source>
</evidence>
<keyword evidence="14" id="KW-0968">Cytoplasmic vesicle</keyword>
<keyword evidence="7 27" id="KW-0812">Transmembrane</keyword>
<evidence type="ECO:0000256" key="24">
    <source>
        <dbReference type="ARBA" id="ARBA00081195"/>
    </source>
</evidence>
<evidence type="ECO:0000256" key="11">
    <source>
        <dbReference type="ARBA" id="ARBA00023136"/>
    </source>
</evidence>
<feature type="transmembrane region" description="Helical" evidence="27">
    <location>
        <begin position="472"/>
        <end position="491"/>
    </location>
</feature>
<feature type="compositionally biased region" description="Polar residues" evidence="26">
    <location>
        <begin position="1"/>
        <end position="21"/>
    </location>
</feature>
<keyword evidence="11 27" id="KW-0472">Membrane</keyword>
<dbReference type="EnsemblMetazoa" id="BGLB009168-RB">
    <property type="protein sequence ID" value="BGLB009168-PB"/>
    <property type="gene ID" value="BGLB009168"/>
</dbReference>
<dbReference type="Gene3D" id="1.20.1250.20">
    <property type="entry name" value="MFS general substrate transporter like domains"/>
    <property type="match status" value="2"/>
</dbReference>
<evidence type="ECO:0000256" key="20">
    <source>
        <dbReference type="ARBA" id="ARBA00051612"/>
    </source>
</evidence>
<dbReference type="VEuPathDB" id="VectorBase:BGLB009168"/>
<evidence type="ECO:0000256" key="22">
    <source>
        <dbReference type="ARBA" id="ARBA00069713"/>
    </source>
</evidence>
<evidence type="ECO:0000256" key="17">
    <source>
        <dbReference type="ARBA" id="ARBA00050625"/>
    </source>
</evidence>
<dbReference type="SUPFAM" id="SSF103473">
    <property type="entry name" value="MFS general substrate transporter"/>
    <property type="match status" value="1"/>
</dbReference>
<dbReference type="GO" id="GO:0046942">
    <property type="term" value="P:carboxylic acid transport"/>
    <property type="evidence" value="ECO:0007669"/>
    <property type="project" value="UniProtKB-ARBA"/>
</dbReference>
<dbReference type="GO" id="GO:0015293">
    <property type="term" value="F:symporter activity"/>
    <property type="evidence" value="ECO:0007669"/>
    <property type="project" value="UniProtKB-KW"/>
</dbReference>
<comment type="catalytic activity">
    <reaction evidence="15">
        <text>2 nitrate(out) + H(+)(out) = 2 nitrate(in) + H(+)(in)</text>
        <dbReference type="Rhea" id="RHEA:71539"/>
        <dbReference type="ChEBI" id="CHEBI:15378"/>
        <dbReference type="ChEBI" id="CHEBI:17632"/>
    </reaction>
    <physiologicalReaction direction="left-to-right" evidence="15">
        <dbReference type="Rhea" id="RHEA:71540"/>
    </physiologicalReaction>
</comment>
<evidence type="ECO:0000256" key="26">
    <source>
        <dbReference type="SAM" id="MobiDB-lite"/>
    </source>
</evidence>
<evidence type="ECO:0000256" key="13">
    <source>
        <dbReference type="ARBA" id="ARBA00023228"/>
    </source>
</evidence>
<evidence type="ECO:0000256" key="8">
    <source>
        <dbReference type="ARBA" id="ARBA00022847"/>
    </source>
</evidence>
<dbReference type="Proteomes" id="UP000076420">
    <property type="component" value="Unassembled WGS sequence"/>
</dbReference>
<feature type="transmembrane region" description="Helical" evidence="27">
    <location>
        <begin position="49"/>
        <end position="67"/>
    </location>
</feature>
<dbReference type="GO" id="GO:0016323">
    <property type="term" value="C:basolateral plasma membrane"/>
    <property type="evidence" value="ECO:0007669"/>
    <property type="project" value="UniProtKB-SubCell"/>
</dbReference>
<evidence type="ECO:0000256" key="23">
    <source>
        <dbReference type="ARBA" id="ARBA00080244"/>
    </source>
</evidence>
<dbReference type="KEGG" id="bgt:106070883"/>
<dbReference type="InterPro" id="IPR011701">
    <property type="entry name" value="MFS"/>
</dbReference>
<dbReference type="PROSITE" id="PS50850">
    <property type="entry name" value="MFS"/>
    <property type="match status" value="1"/>
</dbReference>
<organism evidence="29 30">
    <name type="scientific">Biomphalaria glabrata</name>
    <name type="common">Bloodfluke planorb</name>
    <name type="synonym">Freshwater snail</name>
    <dbReference type="NCBI Taxonomy" id="6526"/>
    <lineage>
        <taxon>Eukaryota</taxon>
        <taxon>Metazoa</taxon>
        <taxon>Spiralia</taxon>
        <taxon>Lophotrochozoa</taxon>
        <taxon>Mollusca</taxon>
        <taxon>Gastropoda</taxon>
        <taxon>Heterobranchia</taxon>
        <taxon>Euthyneura</taxon>
        <taxon>Panpulmonata</taxon>
        <taxon>Hygrophila</taxon>
        <taxon>Lymnaeoidea</taxon>
        <taxon>Planorbidae</taxon>
        <taxon>Biomphalaria</taxon>
    </lineage>
</organism>
<evidence type="ECO:0000256" key="21">
    <source>
        <dbReference type="ARBA" id="ARBA00056891"/>
    </source>
</evidence>
<feature type="region of interest" description="Disordered" evidence="26">
    <location>
        <begin position="1"/>
        <end position="27"/>
    </location>
</feature>
<feature type="transmembrane region" description="Helical" evidence="27">
    <location>
        <begin position="379"/>
        <end position="398"/>
    </location>
</feature>
<dbReference type="GO" id="GO:0005765">
    <property type="term" value="C:lysosomal membrane"/>
    <property type="evidence" value="ECO:0007669"/>
    <property type="project" value="UniProtKB-SubCell"/>
</dbReference>
<dbReference type="InterPro" id="IPR020846">
    <property type="entry name" value="MFS_dom"/>
</dbReference>
<feature type="region of interest" description="Disordered" evidence="26">
    <location>
        <begin position="84"/>
        <end position="111"/>
    </location>
</feature>
<evidence type="ECO:0000256" key="14">
    <source>
        <dbReference type="ARBA" id="ARBA00023329"/>
    </source>
</evidence>
<keyword evidence="9 27" id="KW-1133">Transmembrane helix</keyword>
<evidence type="ECO:0000256" key="27">
    <source>
        <dbReference type="SAM" id="Phobius"/>
    </source>
</evidence>
<protein>
    <recommendedName>
        <fullName evidence="22">Sialin</fullName>
    </recommendedName>
    <alternativeName>
        <fullName evidence="25">H(+)/nitrate cotransporter</fullName>
    </alternativeName>
    <alternativeName>
        <fullName evidence="23">H(+)/sialic acid cotransporter</fullName>
    </alternativeName>
    <alternativeName>
        <fullName evidence="24">Vesicular excitatory amino acid transporter</fullName>
    </alternativeName>
</protein>
<evidence type="ECO:0000256" key="25">
    <source>
        <dbReference type="ARBA" id="ARBA00081925"/>
    </source>
</evidence>
<comment type="subcellular location">
    <subcellularLocation>
        <location evidence="2">Basolateral cell membrane</location>
        <topology evidence="2">Multi-pass membrane protein</topology>
    </subcellularLocation>
    <subcellularLocation>
        <location evidence="3">Cytoplasmic vesicle</location>
        <location evidence="3">Secretory vesicle membrane</location>
        <topology evidence="3">Multi-pass membrane protein</topology>
    </subcellularLocation>
    <subcellularLocation>
        <location evidence="1">Cytoplasmic vesicle</location>
        <location evidence="1">Secretory vesicle</location>
        <location evidence="1">Synaptic vesicle membrane</location>
    </subcellularLocation>
    <subcellularLocation>
        <location evidence="4">Lysosome membrane</location>
    </subcellularLocation>
</comment>
<dbReference type="AlphaFoldDB" id="A0A2C9JWM3"/>
<evidence type="ECO:0000256" key="2">
    <source>
        <dbReference type="ARBA" id="ARBA00004554"/>
    </source>
</evidence>
<dbReference type="VEuPathDB" id="VectorBase:BGLAX_027890"/>
<evidence type="ECO:0000256" key="4">
    <source>
        <dbReference type="ARBA" id="ARBA00004656"/>
    </source>
</evidence>
<dbReference type="GO" id="GO:0030672">
    <property type="term" value="C:synaptic vesicle membrane"/>
    <property type="evidence" value="ECO:0007669"/>
    <property type="project" value="UniProtKB-SubCell"/>
</dbReference>
<proteinExistence type="predicted"/>
<gene>
    <name evidence="29" type="primary">106070883</name>
</gene>
<comment type="catalytic activity">
    <reaction evidence="19">
        <text>L-glutamate(out) = L-glutamate(in)</text>
        <dbReference type="Rhea" id="RHEA:66336"/>
        <dbReference type="ChEBI" id="CHEBI:29985"/>
    </reaction>
    <physiologicalReaction direction="left-to-right" evidence="19">
        <dbReference type="Rhea" id="RHEA:66337"/>
    </physiologicalReaction>
</comment>
<dbReference type="Pfam" id="PF07690">
    <property type="entry name" value="MFS_1"/>
    <property type="match status" value="1"/>
</dbReference>
<feature type="transmembrane region" description="Helical" evidence="27">
    <location>
        <begin position="404"/>
        <end position="425"/>
    </location>
</feature>
<keyword evidence="8" id="KW-0769">Symport</keyword>
<dbReference type="InterPro" id="IPR050382">
    <property type="entry name" value="MFS_Na/Anion_cotransporter"/>
</dbReference>
<evidence type="ECO:0000256" key="16">
    <source>
        <dbReference type="ARBA" id="ARBA00050554"/>
    </source>
</evidence>
<dbReference type="OrthoDB" id="2985014at2759"/>
<keyword evidence="13" id="KW-0458">Lysosome</keyword>
<dbReference type="EnsemblMetazoa" id="BGLB009168-RC">
    <property type="protein sequence ID" value="BGLB009168-PC"/>
    <property type="gene ID" value="BGLB009168"/>
</dbReference>
<feature type="transmembrane region" description="Helical" evidence="27">
    <location>
        <begin position="437"/>
        <end position="460"/>
    </location>
</feature>
<evidence type="ECO:0000256" key="5">
    <source>
        <dbReference type="ARBA" id="ARBA00022448"/>
    </source>
</evidence>
<reference evidence="29" key="1">
    <citation type="submission" date="2020-05" db="UniProtKB">
        <authorList>
            <consortium name="EnsemblMetazoa"/>
        </authorList>
    </citation>
    <scope>IDENTIFICATION</scope>
    <source>
        <strain evidence="29">BB02</strain>
    </source>
</reference>
<dbReference type="FunFam" id="1.20.1250.20:FF:000067">
    <property type="entry name" value="sialin isoform X2"/>
    <property type="match status" value="1"/>
</dbReference>
<dbReference type="InterPro" id="IPR036259">
    <property type="entry name" value="MFS_trans_sf"/>
</dbReference>
<dbReference type="PANTHER" id="PTHR11662">
    <property type="entry name" value="SOLUTE CARRIER FAMILY 17"/>
    <property type="match status" value="1"/>
</dbReference>
<evidence type="ECO:0000256" key="6">
    <source>
        <dbReference type="ARBA" id="ARBA00022475"/>
    </source>
</evidence>
<feature type="domain" description="Major facilitator superfamily (MFS) profile" evidence="28">
    <location>
        <begin position="54"/>
        <end position="496"/>
    </location>
</feature>
<keyword evidence="12" id="KW-0325">Glycoprotein</keyword>
<accession>A0A2C9JWM3</accession>
<feature type="transmembrane region" description="Helical" evidence="27">
    <location>
        <begin position="150"/>
        <end position="169"/>
    </location>
</feature>
<evidence type="ECO:0000256" key="19">
    <source>
        <dbReference type="ARBA" id="ARBA00051447"/>
    </source>
</evidence>
<evidence type="ECO:0000256" key="18">
    <source>
        <dbReference type="ARBA" id="ARBA00051403"/>
    </source>
</evidence>
<evidence type="ECO:0000256" key="3">
    <source>
        <dbReference type="ARBA" id="ARBA00004638"/>
    </source>
</evidence>
<comment type="catalytic activity">
    <reaction evidence="17">
        <text>N-acetylneuraminate(in) + H(+)(in) = N-acetylneuraminate(out) + H(+)(out)</text>
        <dbReference type="Rhea" id="RHEA:28987"/>
        <dbReference type="ChEBI" id="CHEBI:15378"/>
        <dbReference type="ChEBI" id="CHEBI:35418"/>
    </reaction>
    <physiologicalReaction direction="right-to-left" evidence="17">
        <dbReference type="Rhea" id="RHEA:28989"/>
    </physiologicalReaction>
</comment>
<keyword evidence="10" id="KW-0770">Synapse</keyword>
<dbReference type="GO" id="GO:0016324">
    <property type="term" value="C:apical plasma membrane"/>
    <property type="evidence" value="ECO:0007669"/>
    <property type="project" value="TreeGrafter"/>
</dbReference>
<evidence type="ECO:0000256" key="12">
    <source>
        <dbReference type="ARBA" id="ARBA00023180"/>
    </source>
</evidence>
<dbReference type="PANTHER" id="PTHR11662:SF399">
    <property type="entry name" value="FI19708P1-RELATED"/>
    <property type="match status" value="1"/>
</dbReference>
<evidence type="ECO:0000256" key="1">
    <source>
        <dbReference type="ARBA" id="ARBA00004432"/>
    </source>
</evidence>
<sequence length="549" mass="59583">MARSTRTGSALSNSSVHSGSQDMDESDALLPSYAELERKKKDEEGSQCIAARHVLAIMAFLGFVNVYCLRVDLSVALVAMVNSSSSSSNSSKSTDCPAPGKDNSTSPAKVGEFDWDETTQGYILGAFFYGYIVTQVPGGWLASKFGGKNLFGYGVLCTSVLTLITPVAARYSVYLLIAVRVLEGLGEGVTFPAMHAMWGSWAPVWERSKLAAFTYAGAQLGTVISMPVSGLLCDSDFGGGWPSAFYVFGSLGCVWFVAWMFLVHNTPAEHPRISTSEREYIESSVGKREHIKTPWLQILTCPALWGISLAHFTNNWCYYTLLTCLPAYMSNILRFNLKENGLLSAMPYAVCFLTQNTSGVLADFLRGRGYLSTGNARKLFTSIGLLSPAIFLIVVNYVGCDHVLAVLFLTLSVGLQGCIMGGYNINHLDIAPKFAGVLMGITNSLGTIPGFMGPAVVGYLTNNNQTRGQWQIVFYITAGMCFVGAIGYDLLAKGEEMHWSRLPHKEQEIIVPERTRTPVTRSGRPVSIGSVNVNSSDTDLLVPPPENNL</sequence>
<name>A0A2C9JWM3_BIOGL</name>
<evidence type="ECO:0000259" key="28">
    <source>
        <dbReference type="PROSITE" id="PS50850"/>
    </source>
</evidence>